<dbReference type="Proteomes" id="UP000708148">
    <property type="component" value="Unassembled WGS sequence"/>
</dbReference>
<dbReference type="AlphaFoldDB" id="A0A8S1J2N0"/>
<dbReference type="EMBL" id="CAJHUC010001684">
    <property type="protein sequence ID" value="CAD7702010.1"/>
    <property type="molecule type" value="Genomic_DNA"/>
</dbReference>
<comment type="caution">
    <text evidence="3">The sequence shown here is derived from an EMBL/GenBank/DDBJ whole genome shotgun (WGS) entry which is preliminary data.</text>
</comment>
<organism evidence="3 4">
    <name type="scientific">Ostreobium quekettii</name>
    <dbReference type="NCBI Taxonomy" id="121088"/>
    <lineage>
        <taxon>Eukaryota</taxon>
        <taxon>Viridiplantae</taxon>
        <taxon>Chlorophyta</taxon>
        <taxon>core chlorophytes</taxon>
        <taxon>Ulvophyceae</taxon>
        <taxon>TCBD clade</taxon>
        <taxon>Bryopsidales</taxon>
        <taxon>Ostreobineae</taxon>
        <taxon>Ostreobiaceae</taxon>
        <taxon>Ostreobium</taxon>
    </lineage>
</organism>
<proteinExistence type="predicted"/>
<sequence>MVLEVWWTAREWPDWLPNIQQSEEAPRPGDPPNGWQCLPADVIHRILHVYKRELGSRVVRPACRILGQVNKHWHGALNAEVTSLQLRAGIPPGDISRLMRRFKYLERLRLQQCDQACLAAICAHPHSHMRVVDLQGCQEVTDEGLLRIGGLGRLQHLDLTNCVQVSDDGLQALTSLTSLRFLNLRVSWSGKTAAPVAACLRAFTPRGFSALGRLPSLTELSLKGRREVDDDMLLELAELSALASLKLSTTNITDRHCPGAS</sequence>
<feature type="domain" description="F-box/LRR-repeat protein 15-like leucin rich repeat" evidence="2">
    <location>
        <begin position="127"/>
        <end position="185"/>
    </location>
</feature>
<evidence type="ECO:0000256" key="1">
    <source>
        <dbReference type="ARBA" id="ARBA00004430"/>
    </source>
</evidence>
<evidence type="ECO:0000259" key="2">
    <source>
        <dbReference type="Pfam" id="PF25372"/>
    </source>
</evidence>
<keyword evidence="4" id="KW-1185">Reference proteome</keyword>
<evidence type="ECO:0000313" key="3">
    <source>
        <dbReference type="EMBL" id="CAD7702010.1"/>
    </source>
</evidence>
<dbReference type="GO" id="GO:0019005">
    <property type="term" value="C:SCF ubiquitin ligase complex"/>
    <property type="evidence" value="ECO:0007669"/>
    <property type="project" value="TreeGrafter"/>
</dbReference>
<dbReference type="Gene3D" id="3.80.10.10">
    <property type="entry name" value="Ribonuclease Inhibitor"/>
    <property type="match status" value="2"/>
</dbReference>
<dbReference type="InterPro" id="IPR057207">
    <property type="entry name" value="FBXL15_LRR"/>
</dbReference>
<dbReference type="GO" id="GO:0005930">
    <property type="term" value="C:axoneme"/>
    <property type="evidence" value="ECO:0007669"/>
    <property type="project" value="UniProtKB-SubCell"/>
</dbReference>
<reference evidence="3" key="1">
    <citation type="submission" date="2020-12" db="EMBL/GenBank/DDBJ databases">
        <authorList>
            <person name="Iha C."/>
        </authorList>
    </citation>
    <scope>NUCLEOTIDE SEQUENCE</scope>
</reference>
<name>A0A8S1J2N0_9CHLO</name>
<dbReference type="OrthoDB" id="10257471at2759"/>
<gene>
    <name evidence="3" type="ORF">OSTQU699_LOCUS7367</name>
</gene>
<dbReference type="GO" id="GO:0031146">
    <property type="term" value="P:SCF-dependent proteasomal ubiquitin-dependent protein catabolic process"/>
    <property type="evidence" value="ECO:0007669"/>
    <property type="project" value="TreeGrafter"/>
</dbReference>
<dbReference type="Pfam" id="PF25372">
    <property type="entry name" value="DUF7885"/>
    <property type="match status" value="1"/>
</dbReference>
<protein>
    <recommendedName>
        <fullName evidence="2">F-box/LRR-repeat protein 15-like leucin rich repeat domain-containing protein</fullName>
    </recommendedName>
</protein>
<dbReference type="InterPro" id="IPR032675">
    <property type="entry name" value="LRR_dom_sf"/>
</dbReference>
<dbReference type="InterPro" id="IPR006553">
    <property type="entry name" value="Leu-rich_rpt_Cys-con_subtyp"/>
</dbReference>
<dbReference type="PANTHER" id="PTHR13318">
    <property type="entry name" value="PARTNER OF PAIRED, ISOFORM B-RELATED"/>
    <property type="match status" value="1"/>
</dbReference>
<dbReference type="SMART" id="SM00367">
    <property type="entry name" value="LRR_CC"/>
    <property type="match status" value="3"/>
</dbReference>
<comment type="subcellular location">
    <subcellularLocation>
        <location evidence="1">Cytoplasm</location>
        <location evidence="1">Cytoskeleton</location>
        <location evidence="1">Cilium axoneme</location>
    </subcellularLocation>
</comment>
<dbReference type="SUPFAM" id="SSF52047">
    <property type="entry name" value="RNI-like"/>
    <property type="match status" value="1"/>
</dbReference>
<accession>A0A8S1J2N0</accession>
<evidence type="ECO:0000313" key="4">
    <source>
        <dbReference type="Proteomes" id="UP000708148"/>
    </source>
</evidence>